<feature type="signal peptide" evidence="1">
    <location>
        <begin position="1"/>
        <end position="21"/>
    </location>
</feature>
<dbReference type="RefSeq" id="WP_341627525.1">
    <property type="nucleotide sequence ID" value="NZ_JBAKBA010000012.1"/>
</dbReference>
<reference evidence="2 3" key="1">
    <citation type="submission" date="2024-02" db="EMBL/GenBank/DDBJ databases">
        <title>Bacteria isolated from the canopy kelp, Nereocystis luetkeana.</title>
        <authorList>
            <person name="Pfister C.A."/>
            <person name="Younker I.T."/>
            <person name="Light S.H."/>
        </authorList>
    </citation>
    <scope>NUCLEOTIDE SEQUENCE [LARGE SCALE GENOMIC DNA]</scope>
    <source>
        <strain evidence="2 3">TI.2.07</strain>
    </source>
</reference>
<accession>A0ABU9HAM9</accession>
<dbReference type="EMBL" id="JBAKBA010000012">
    <property type="protein sequence ID" value="MEL0658914.1"/>
    <property type="molecule type" value="Genomic_DNA"/>
</dbReference>
<feature type="chain" id="PRO_5045689674" description="Lipoprotein" evidence="1">
    <location>
        <begin position="22"/>
        <end position="142"/>
    </location>
</feature>
<organism evidence="2 3">
    <name type="scientific">Psychromonas arctica</name>
    <dbReference type="NCBI Taxonomy" id="168275"/>
    <lineage>
        <taxon>Bacteria</taxon>
        <taxon>Pseudomonadati</taxon>
        <taxon>Pseudomonadota</taxon>
        <taxon>Gammaproteobacteria</taxon>
        <taxon>Alteromonadales</taxon>
        <taxon>Psychromonadaceae</taxon>
        <taxon>Psychromonas</taxon>
    </lineage>
</organism>
<keyword evidence="3" id="KW-1185">Reference proteome</keyword>
<keyword evidence="1" id="KW-0732">Signal</keyword>
<evidence type="ECO:0000256" key="1">
    <source>
        <dbReference type="SAM" id="SignalP"/>
    </source>
</evidence>
<dbReference type="Proteomes" id="UP001366060">
    <property type="component" value="Unassembled WGS sequence"/>
</dbReference>
<evidence type="ECO:0000313" key="2">
    <source>
        <dbReference type="EMBL" id="MEL0658914.1"/>
    </source>
</evidence>
<sequence length="142" mass="15777">MVVKALIFMFSFLLLSGCSTNSIGPIEAGEDSYLISKEQTVFSDKEDKLLASILSQANEYCLEKNRFMEVKHLNEYTGFFGNDTKTTLVFACLSQKEKEYEQLAPVVIVSPPAPAVEVPKTVAPVVVKEPEFPPSKLTNYAF</sequence>
<name>A0ABU9HAM9_9GAMM</name>
<dbReference type="PROSITE" id="PS51257">
    <property type="entry name" value="PROKAR_LIPOPROTEIN"/>
    <property type="match status" value="1"/>
</dbReference>
<gene>
    <name evidence="2" type="ORF">V6255_07130</name>
</gene>
<comment type="caution">
    <text evidence="2">The sequence shown here is derived from an EMBL/GenBank/DDBJ whole genome shotgun (WGS) entry which is preliminary data.</text>
</comment>
<protein>
    <recommendedName>
        <fullName evidence="4">Lipoprotein</fullName>
    </recommendedName>
</protein>
<evidence type="ECO:0008006" key="4">
    <source>
        <dbReference type="Google" id="ProtNLM"/>
    </source>
</evidence>
<proteinExistence type="predicted"/>
<evidence type="ECO:0000313" key="3">
    <source>
        <dbReference type="Proteomes" id="UP001366060"/>
    </source>
</evidence>